<organism evidence="3 4">
    <name type="scientific">Beggiatoa leptomitoformis</name>
    <dbReference type="NCBI Taxonomy" id="288004"/>
    <lineage>
        <taxon>Bacteria</taxon>
        <taxon>Pseudomonadati</taxon>
        <taxon>Pseudomonadota</taxon>
        <taxon>Gammaproteobacteria</taxon>
        <taxon>Thiotrichales</taxon>
        <taxon>Thiotrichaceae</taxon>
        <taxon>Beggiatoa</taxon>
    </lineage>
</organism>
<reference evidence="4" key="1">
    <citation type="submission" date="2016-12" db="EMBL/GenBank/DDBJ databases">
        <title>Complete Genome Sequence of Beggiatoa leptomitiformis D-401.</title>
        <authorList>
            <person name="Fomenkov A."/>
            <person name="Vincze T."/>
            <person name="Grabovich M."/>
            <person name="Anton B.P."/>
            <person name="Dubinina G."/>
            <person name="Orlova M."/>
            <person name="Belousova E."/>
            <person name="Roberts R.J."/>
        </authorList>
    </citation>
    <scope>NUCLEOTIDE SEQUENCE [LARGE SCALE GENOMIC DNA]</scope>
    <source>
        <strain evidence="4">D-401</strain>
    </source>
</reference>
<dbReference type="PROSITE" id="PS50005">
    <property type="entry name" value="TPR"/>
    <property type="match status" value="1"/>
</dbReference>
<protein>
    <submittedName>
        <fullName evidence="3">CHAT domain-containing protein</fullName>
    </submittedName>
</protein>
<dbReference type="SUPFAM" id="SSF48452">
    <property type="entry name" value="TPR-like"/>
    <property type="match status" value="2"/>
</dbReference>
<dbReference type="Pfam" id="PF13424">
    <property type="entry name" value="TPR_12"/>
    <property type="match status" value="1"/>
</dbReference>
<evidence type="ECO:0000256" key="1">
    <source>
        <dbReference type="PROSITE-ProRule" id="PRU00339"/>
    </source>
</evidence>
<evidence type="ECO:0000259" key="2">
    <source>
        <dbReference type="Pfam" id="PF12770"/>
    </source>
</evidence>
<sequence>MIFAFILIVNTALSPFVIGQQAFQQGQYAEAIQQWKSALDISSDNHEQVAIMIQLIKAYRQLGNYNQAIELVEQALKQGSELFDIPLKINLYNEISKLNLAQGIDYFKKASQYNTQALVLARQLNDVDLLAEVLNQSANLFSANLDFETALKNYTEAIELLRNKGGDSRVLQEMQTKILINKAQKQFLLEKETIDQFDTTEEALQHSLQLLETALQQTNHWQDQYSEIFALISLGKLAQALRQEFPAESVAAKHLLQQAYQALYRAQQLANTLHNAYAQAYADGSLGELYQSVAQNTEALQLFRQAVFHAQQTQENTLLYLWLWKLGHLLRQQELYKEAIDIYRAAIAEFTPVQQQIATKGYCAITDSIRERVAPVYFELADLLLKQAKQETDTQRQTTLIEARQAIETYKNFELQDYYQDSCITQQTECTSADQLIDSHTAILYLIPLVDRLELLLTTTTGIHQATVAVTEKNLHDTVSYFSSPLRDNPQAKQRIRGMEEANSSRCEPLRLLVEDTMISSPPASFFEYAQRLHQWLIAPFTQELHNIDTLIIVPEGILRTLPFAALHDGKNYLVEQFALGITPSLCLNNAQEHRVKNKILLSGLSDSVQNFSALPCTKYEVETIQQLYSSPPPLLNKDFSIPKLRSALSAGDYSIVHIASHGQFNKQLNNTFILTYDDRLNLSQLNDLMTLARVNNTPIELLTLSACETAMGDDRAALGLAGVALKAGVKSALASLWKVDDEATPLVLIEFYTQLQPPHITKAKALQLAQKRMITDKKYRYYHHPYYWAAFLLIGGWL</sequence>
<dbReference type="InterPro" id="IPR024983">
    <property type="entry name" value="CHAT_dom"/>
</dbReference>
<dbReference type="Gene3D" id="1.25.40.10">
    <property type="entry name" value="Tetratricopeptide repeat domain"/>
    <property type="match status" value="3"/>
</dbReference>
<dbReference type="SMART" id="SM00028">
    <property type="entry name" value="TPR"/>
    <property type="match status" value="5"/>
</dbReference>
<dbReference type="PANTHER" id="PTHR10098">
    <property type="entry name" value="RAPSYN-RELATED"/>
    <property type="match status" value="1"/>
</dbReference>
<dbReference type="RefSeq" id="WP_062152558.1">
    <property type="nucleotide sequence ID" value="NZ_CP012373.2"/>
</dbReference>
<dbReference type="AlphaFoldDB" id="A0A2N9YGQ6"/>
<dbReference type="KEGG" id="blep:AL038_10355"/>
<keyword evidence="1" id="KW-0802">TPR repeat</keyword>
<gene>
    <name evidence="3" type="ORF">BLE401_13920</name>
</gene>
<dbReference type="Proteomes" id="UP000234271">
    <property type="component" value="Chromosome"/>
</dbReference>
<accession>A0A2N9YGQ6</accession>
<dbReference type="InterPro" id="IPR019734">
    <property type="entry name" value="TPR_rpt"/>
</dbReference>
<dbReference type="PANTHER" id="PTHR10098:SF112">
    <property type="entry name" value="SLR0380 PROTEIN"/>
    <property type="match status" value="1"/>
</dbReference>
<dbReference type="Pfam" id="PF12770">
    <property type="entry name" value="CHAT"/>
    <property type="match status" value="1"/>
</dbReference>
<evidence type="ECO:0000313" key="4">
    <source>
        <dbReference type="Proteomes" id="UP000234271"/>
    </source>
</evidence>
<dbReference type="OrthoDB" id="5558589at2"/>
<name>A0A2N9YGQ6_9GAMM</name>
<feature type="repeat" description="TPR" evidence="1">
    <location>
        <begin position="12"/>
        <end position="45"/>
    </location>
</feature>
<feature type="domain" description="CHAT" evidence="2">
    <location>
        <begin position="528"/>
        <end position="796"/>
    </location>
</feature>
<evidence type="ECO:0000313" key="3">
    <source>
        <dbReference type="EMBL" id="AUI69677.1"/>
    </source>
</evidence>
<dbReference type="InterPro" id="IPR011990">
    <property type="entry name" value="TPR-like_helical_dom_sf"/>
</dbReference>
<dbReference type="EMBL" id="CP018889">
    <property type="protein sequence ID" value="AUI69677.1"/>
    <property type="molecule type" value="Genomic_DNA"/>
</dbReference>
<proteinExistence type="predicted"/>
<keyword evidence="4" id="KW-1185">Reference proteome</keyword>
<dbReference type="STRING" id="288004.AL038_10355"/>